<dbReference type="SMART" id="SM00448">
    <property type="entry name" value="REC"/>
    <property type="match status" value="1"/>
</dbReference>
<organism evidence="4">
    <name type="scientific">mine drainage metagenome</name>
    <dbReference type="NCBI Taxonomy" id="410659"/>
    <lineage>
        <taxon>unclassified sequences</taxon>
        <taxon>metagenomes</taxon>
        <taxon>ecological metagenomes</taxon>
    </lineage>
</organism>
<gene>
    <name evidence="4" type="primary">ypdB_1</name>
    <name evidence="4" type="ORF">GALL_25950</name>
</gene>
<sequence>MNDTVTLPLTVFIVDDEAPARSRLKELLADCESQFPLHLVGEAGNGRDALEMLAETPAEVVLVDIRMPQMDGIELARHLNKLDHPPVIIFTTAYDSYAIQAFEQRAIDYLLKPIRLGRLFEAISRARDAVPIRTEVLQELTPEPRSNLSAHERGRVLLIPIDQVLYLRAELKYVTVRTAEREYLIEESLTALEKEYSARFVRIHRNCLVAKNAIAGFEKGGEEGESGWLMKIKGLEERLPISRRQSGVVKEYGK</sequence>
<dbReference type="PANTHER" id="PTHR48111:SF3">
    <property type="entry name" value="TRANSCRIPTIONAL REGULATORY PROTEIN BTSR"/>
    <property type="match status" value="1"/>
</dbReference>
<dbReference type="SMART" id="SM00850">
    <property type="entry name" value="LytTR"/>
    <property type="match status" value="1"/>
</dbReference>
<dbReference type="GO" id="GO:0000156">
    <property type="term" value="F:phosphorelay response regulator activity"/>
    <property type="evidence" value="ECO:0007669"/>
    <property type="project" value="TreeGrafter"/>
</dbReference>
<dbReference type="Pfam" id="PF04397">
    <property type="entry name" value="LytTR"/>
    <property type="match status" value="1"/>
</dbReference>
<dbReference type="GO" id="GO:0000976">
    <property type="term" value="F:transcription cis-regulatory region binding"/>
    <property type="evidence" value="ECO:0007669"/>
    <property type="project" value="TreeGrafter"/>
</dbReference>
<dbReference type="PROSITE" id="PS50930">
    <property type="entry name" value="HTH_LYTTR"/>
    <property type="match status" value="1"/>
</dbReference>
<dbReference type="GO" id="GO:0032993">
    <property type="term" value="C:protein-DNA complex"/>
    <property type="evidence" value="ECO:0007669"/>
    <property type="project" value="TreeGrafter"/>
</dbReference>
<dbReference type="Gene3D" id="3.40.50.2300">
    <property type="match status" value="1"/>
</dbReference>
<evidence type="ECO:0000259" key="2">
    <source>
        <dbReference type="PROSITE" id="PS50110"/>
    </source>
</evidence>
<dbReference type="GO" id="GO:0005829">
    <property type="term" value="C:cytosol"/>
    <property type="evidence" value="ECO:0007669"/>
    <property type="project" value="TreeGrafter"/>
</dbReference>
<dbReference type="SUPFAM" id="SSF52172">
    <property type="entry name" value="CheY-like"/>
    <property type="match status" value="1"/>
</dbReference>
<evidence type="ECO:0000256" key="1">
    <source>
        <dbReference type="ARBA" id="ARBA00023125"/>
    </source>
</evidence>
<proteinExistence type="predicted"/>
<dbReference type="InterPro" id="IPR001789">
    <property type="entry name" value="Sig_transdc_resp-reg_receiver"/>
</dbReference>
<accession>A0A1J5TKS0</accession>
<feature type="domain" description="HTH LytTR-type" evidence="3">
    <location>
        <begin position="148"/>
        <end position="254"/>
    </location>
</feature>
<feature type="domain" description="Response regulatory" evidence="2">
    <location>
        <begin position="10"/>
        <end position="127"/>
    </location>
</feature>
<protein>
    <submittedName>
        <fullName evidence="4">Transcriptional regulatory protein YpdB</fullName>
    </submittedName>
</protein>
<dbReference type="EMBL" id="MLJW01000006">
    <property type="protein sequence ID" value="OIR16776.1"/>
    <property type="molecule type" value="Genomic_DNA"/>
</dbReference>
<dbReference type="InterPro" id="IPR007492">
    <property type="entry name" value="LytTR_DNA-bd_dom"/>
</dbReference>
<comment type="caution">
    <text evidence="4">The sequence shown here is derived from an EMBL/GenBank/DDBJ whole genome shotgun (WGS) entry which is preliminary data.</text>
</comment>
<dbReference type="PANTHER" id="PTHR48111">
    <property type="entry name" value="REGULATOR OF RPOS"/>
    <property type="match status" value="1"/>
</dbReference>
<dbReference type="PROSITE" id="PS50110">
    <property type="entry name" value="RESPONSE_REGULATORY"/>
    <property type="match status" value="1"/>
</dbReference>
<dbReference type="Pfam" id="PF00072">
    <property type="entry name" value="Response_reg"/>
    <property type="match status" value="1"/>
</dbReference>
<evidence type="ECO:0000313" key="4">
    <source>
        <dbReference type="EMBL" id="OIR16776.1"/>
    </source>
</evidence>
<evidence type="ECO:0000259" key="3">
    <source>
        <dbReference type="PROSITE" id="PS50930"/>
    </source>
</evidence>
<reference evidence="4" key="1">
    <citation type="submission" date="2016-10" db="EMBL/GenBank/DDBJ databases">
        <title>Sequence of Gallionella enrichment culture.</title>
        <authorList>
            <person name="Poehlein A."/>
            <person name="Muehling M."/>
            <person name="Daniel R."/>
        </authorList>
    </citation>
    <scope>NUCLEOTIDE SEQUENCE</scope>
</reference>
<keyword evidence="1" id="KW-0238">DNA-binding</keyword>
<dbReference type="Gene3D" id="2.40.50.1020">
    <property type="entry name" value="LytTr DNA-binding domain"/>
    <property type="match status" value="1"/>
</dbReference>
<dbReference type="AlphaFoldDB" id="A0A1J5TKS0"/>
<name>A0A1J5TKS0_9ZZZZ</name>
<dbReference type="GO" id="GO:0006355">
    <property type="term" value="P:regulation of DNA-templated transcription"/>
    <property type="evidence" value="ECO:0007669"/>
    <property type="project" value="TreeGrafter"/>
</dbReference>
<dbReference type="InterPro" id="IPR039420">
    <property type="entry name" value="WalR-like"/>
</dbReference>
<dbReference type="InterPro" id="IPR011006">
    <property type="entry name" value="CheY-like_superfamily"/>
</dbReference>